<evidence type="ECO:0000256" key="3">
    <source>
        <dbReference type="ARBA" id="ARBA00022777"/>
    </source>
</evidence>
<evidence type="ECO:0000256" key="4">
    <source>
        <dbReference type="RuleBase" id="RU363090"/>
    </source>
</evidence>
<dbReference type="OrthoDB" id="338650at2759"/>
<dbReference type="SUPFAM" id="SSF56104">
    <property type="entry name" value="SAICAR synthase-like"/>
    <property type="match status" value="1"/>
</dbReference>
<dbReference type="GO" id="GO:0008440">
    <property type="term" value="F:inositol-1,4,5-trisphosphate 3-kinase activity"/>
    <property type="evidence" value="ECO:0007669"/>
    <property type="project" value="TreeGrafter"/>
</dbReference>
<dbReference type="PANTHER" id="PTHR12400:SF103">
    <property type="entry name" value="INOSITOL POLYPHOSPHATE MULTIKINASE"/>
    <property type="match status" value="1"/>
</dbReference>
<dbReference type="EC" id="2.7.-.-" evidence="4"/>
<dbReference type="Proteomes" id="UP000799429">
    <property type="component" value="Unassembled WGS sequence"/>
</dbReference>
<dbReference type="InterPro" id="IPR005522">
    <property type="entry name" value="IPK"/>
</dbReference>
<protein>
    <recommendedName>
        <fullName evidence="4">Kinase</fullName>
        <ecNumber evidence="4">2.7.-.-</ecNumber>
    </recommendedName>
</protein>
<evidence type="ECO:0000313" key="6">
    <source>
        <dbReference type="Proteomes" id="UP000799429"/>
    </source>
</evidence>
<comment type="similarity">
    <text evidence="1 4">Belongs to the inositol phosphokinase (IPK) family.</text>
</comment>
<dbReference type="Pfam" id="PF03770">
    <property type="entry name" value="IPK"/>
    <property type="match status" value="1"/>
</dbReference>
<evidence type="ECO:0000256" key="2">
    <source>
        <dbReference type="ARBA" id="ARBA00022679"/>
    </source>
</evidence>
<dbReference type="GO" id="GO:0032958">
    <property type="term" value="P:inositol phosphate biosynthetic process"/>
    <property type="evidence" value="ECO:0007669"/>
    <property type="project" value="InterPro"/>
</dbReference>
<keyword evidence="6" id="KW-1185">Reference proteome</keyword>
<dbReference type="EMBL" id="MU006096">
    <property type="protein sequence ID" value="KAF2838697.1"/>
    <property type="molecule type" value="Genomic_DNA"/>
</dbReference>
<dbReference type="GO" id="GO:0000824">
    <property type="term" value="F:inositol-1,4,5,6-tetrakisphosphate 3-kinase activity"/>
    <property type="evidence" value="ECO:0007669"/>
    <property type="project" value="TreeGrafter"/>
</dbReference>
<organism evidence="5 6">
    <name type="scientific">Patellaria atrata CBS 101060</name>
    <dbReference type="NCBI Taxonomy" id="1346257"/>
    <lineage>
        <taxon>Eukaryota</taxon>
        <taxon>Fungi</taxon>
        <taxon>Dikarya</taxon>
        <taxon>Ascomycota</taxon>
        <taxon>Pezizomycotina</taxon>
        <taxon>Dothideomycetes</taxon>
        <taxon>Dothideomycetes incertae sedis</taxon>
        <taxon>Patellariales</taxon>
        <taxon>Patellariaceae</taxon>
        <taxon>Patellaria</taxon>
    </lineage>
</organism>
<dbReference type="Gene3D" id="3.30.470.160">
    <property type="entry name" value="Inositol polyphosphate kinase"/>
    <property type="match status" value="1"/>
</dbReference>
<dbReference type="AlphaFoldDB" id="A0A9P4S9V6"/>
<accession>A0A9P4S9V6</accession>
<sequence>MSSKLDPSKLQAFGNAAAGHDGVLSDDTGSFIIKPCTQAEIEFYGTAIASHPRFAAHMPQFYGTLALNDASQSAVTADPEAAAQAALEVATSSTFEDTPLKGKKLSTEISIVLEDITASFTKPNVLDIKLGAQLWDEQASLDKREKLDKVSRETTSSSLGFRIAGMKVWKGASPAAGSDDKPGYQYTELDTSKNYRSYNKMYGRTFTVDNITKAFKEFLCVPGAGITPAKSADLIKRFSAAISDIQVVLEEEESRMYSASLLFAYEGDGEAYDAAVEEEERALEEDYTEKEMAEEDDEDDTPKVAIVKLIDFAHARFEKGLGPDENTLRGVRNVLKVLQVLGKLGEDIA</sequence>
<dbReference type="InterPro" id="IPR038286">
    <property type="entry name" value="IPK_sf"/>
</dbReference>
<dbReference type="GO" id="GO:0046854">
    <property type="term" value="P:phosphatidylinositol phosphate biosynthetic process"/>
    <property type="evidence" value="ECO:0007669"/>
    <property type="project" value="TreeGrafter"/>
</dbReference>
<keyword evidence="2 4" id="KW-0808">Transferase</keyword>
<dbReference type="GO" id="GO:0005737">
    <property type="term" value="C:cytoplasm"/>
    <property type="evidence" value="ECO:0007669"/>
    <property type="project" value="TreeGrafter"/>
</dbReference>
<name>A0A9P4S9V6_9PEZI</name>
<evidence type="ECO:0000256" key="1">
    <source>
        <dbReference type="ARBA" id="ARBA00007374"/>
    </source>
</evidence>
<dbReference type="PANTHER" id="PTHR12400">
    <property type="entry name" value="INOSITOL POLYPHOSPHATE KINASE"/>
    <property type="match status" value="1"/>
</dbReference>
<evidence type="ECO:0000313" key="5">
    <source>
        <dbReference type="EMBL" id="KAF2838697.1"/>
    </source>
</evidence>
<gene>
    <name evidence="5" type="ORF">M501DRAFT_934702</name>
</gene>
<proteinExistence type="inferred from homology"/>
<keyword evidence="3 4" id="KW-0418">Kinase</keyword>
<reference evidence="5" key="1">
    <citation type="journal article" date="2020" name="Stud. Mycol.">
        <title>101 Dothideomycetes genomes: a test case for predicting lifestyles and emergence of pathogens.</title>
        <authorList>
            <person name="Haridas S."/>
            <person name="Albert R."/>
            <person name="Binder M."/>
            <person name="Bloem J."/>
            <person name="Labutti K."/>
            <person name="Salamov A."/>
            <person name="Andreopoulos B."/>
            <person name="Baker S."/>
            <person name="Barry K."/>
            <person name="Bills G."/>
            <person name="Bluhm B."/>
            <person name="Cannon C."/>
            <person name="Castanera R."/>
            <person name="Culley D."/>
            <person name="Daum C."/>
            <person name="Ezra D."/>
            <person name="Gonzalez J."/>
            <person name="Henrissat B."/>
            <person name="Kuo A."/>
            <person name="Liang C."/>
            <person name="Lipzen A."/>
            <person name="Lutzoni F."/>
            <person name="Magnuson J."/>
            <person name="Mondo S."/>
            <person name="Nolan M."/>
            <person name="Ohm R."/>
            <person name="Pangilinan J."/>
            <person name="Park H.-J."/>
            <person name="Ramirez L."/>
            <person name="Alfaro M."/>
            <person name="Sun H."/>
            <person name="Tritt A."/>
            <person name="Yoshinaga Y."/>
            <person name="Zwiers L.-H."/>
            <person name="Turgeon B."/>
            <person name="Goodwin S."/>
            <person name="Spatafora J."/>
            <person name="Crous P."/>
            <person name="Grigoriev I."/>
        </authorList>
    </citation>
    <scope>NUCLEOTIDE SEQUENCE</scope>
    <source>
        <strain evidence="5">CBS 101060</strain>
    </source>
</reference>
<dbReference type="GO" id="GO:0005634">
    <property type="term" value="C:nucleus"/>
    <property type="evidence" value="ECO:0007669"/>
    <property type="project" value="TreeGrafter"/>
</dbReference>
<comment type="caution">
    <text evidence="5">The sequence shown here is derived from an EMBL/GenBank/DDBJ whole genome shotgun (WGS) entry which is preliminary data.</text>
</comment>